<dbReference type="Pfam" id="PF12047">
    <property type="entry name" value="DNMT1-RFD"/>
    <property type="match status" value="1"/>
</dbReference>
<dbReference type="GO" id="GO:0032259">
    <property type="term" value="P:methylation"/>
    <property type="evidence" value="ECO:0007669"/>
    <property type="project" value="UniProtKB-KW"/>
</dbReference>
<dbReference type="InterPro" id="IPR043151">
    <property type="entry name" value="BAH_sf"/>
</dbReference>
<dbReference type="Gene3D" id="3.40.50.150">
    <property type="entry name" value="Vaccinia Virus protein VP39"/>
    <property type="match status" value="1"/>
</dbReference>
<sequence>MADTTVDLDTLRAVFPKIFQSFEDTPAWLILGEYVSPAERNERRGFIEKRESVSEEKEAAARRRAMSEGQLSVEIAAQEPPYLSVTRDQLAASVAVDSHLSALSESAALELPLRQLHDFSLHDASGQLCRLEVLDERVGSKIYATGANWDSLDEQEREQLWACAPGSTRRSEDHEESDGVYVKGLGACSCYTISGYSQHDALVFPRPSVFLVTEAGQYELTTPSAQYAPFFAPVQEKVEVCKRLEYLVQHHKFILHQLVSFDAGATRSDAVAPRRRAAPAADLSTVRSAAAKTRWVGEGTREEGRVVHEAAEVDGKRISVGGWASLQPFAADHTSKDLQLVEVEALWAVGGAKMCRVRRLWRPAETFAGGVLDGALKEGVLIPDSCPQELPLHELKAPVDGAASGLHTGEWRYSPKWASYTKLAPPPSRKRSAAQSAAKRDQPASASGEALNVLELYSASGGLSFVEEAECAGGARLKTRWCCEWSKEEVETYRDNHPDCNVFHLDVEVFLRVCSKWAAMADGSFAPKKKGGKAAAAAKGAQEVVDVRGVDHRIEYLCRSPGGAERWVRDEEVADALVQAYVQANRGALPLPENVDVVMGGPPCQGVSGFNLYRHEDPLGDSKNRQTIHFTEMCLLQQPRFVIMENVVGILMFADSLVIKTSMRSFMQGGYQVRIGVCVSGTFGLPQNRARTILFAARGEEALPEYPAPTHQLPPVPISMMTTWMKKHLLNVPSAAESATLAKPLTLADAFSDLPSLKSPPARGFGSNKDNPNRAPKETKATPFRAATYGGKSSSGKPVQPLSDYQRAARERCTGKELHDHESFVLNEDDQERVSAVPKAAVKLHGCWRTRPRGPRARTRAAPLTAEARERRRDLPDDGLTSSGKPLVPEYARSYRRPNACFGRLAWSDIDRILSIRENARIQGFPDWYRFSGSIYSRYRQVGNAVSPKLAKALGGQILAAVEARAGSK</sequence>
<evidence type="ECO:0000256" key="3">
    <source>
        <dbReference type="ARBA" id="ARBA00022603"/>
    </source>
</evidence>
<feature type="region of interest" description="Disordered" evidence="8">
    <location>
        <begin position="851"/>
        <end position="883"/>
    </location>
</feature>
<dbReference type="PANTHER" id="PTHR10629">
    <property type="entry name" value="CYTOSINE-SPECIFIC METHYLTRANSFERASE"/>
    <property type="match status" value="1"/>
</dbReference>
<proteinExistence type="inferred from homology"/>
<dbReference type="KEGG" id="ehx:EMIHUDRAFT_458278"/>
<keyword evidence="5 7" id="KW-0949">S-adenosyl-L-methionine</keyword>
<keyword evidence="11" id="KW-1185">Reference proteome</keyword>
<evidence type="ECO:0000256" key="5">
    <source>
        <dbReference type="ARBA" id="ARBA00022691"/>
    </source>
</evidence>
<dbReference type="Proteomes" id="UP000013827">
    <property type="component" value="Unassembled WGS sequence"/>
</dbReference>
<dbReference type="Pfam" id="PF00145">
    <property type="entry name" value="DNA_methylase"/>
    <property type="match status" value="1"/>
</dbReference>
<dbReference type="RefSeq" id="XP_005774311.1">
    <property type="nucleotide sequence ID" value="XM_005774254.1"/>
</dbReference>
<dbReference type="Gene3D" id="3.90.120.10">
    <property type="entry name" value="DNA Methylase, subunit A, domain 2"/>
    <property type="match status" value="1"/>
</dbReference>
<evidence type="ECO:0000313" key="10">
    <source>
        <dbReference type="EnsemblProtists" id="EOD21882"/>
    </source>
</evidence>
<evidence type="ECO:0000313" key="11">
    <source>
        <dbReference type="Proteomes" id="UP000013827"/>
    </source>
</evidence>
<comment type="subcellular location">
    <subcellularLocation>
        <location evidence="1">Nucleus</location>
    </subcellularLocation>
</comment>
<accession>A0A0D3JEE7</accession>
<comment type="similarity">
    <text evidence="7">Belongs to the class I-like SAM-binding methyltransferase superfamily. C5-methyltransferase family.</text>
</comment>
<dbReference type="GeneID" id="17267427"/>
<organism evidence="10 11">
    <name type="scientific">Emiliania huxleyi (strain CCMP1516)</name>
    <dbReference type="NCBI Taxonomy" id="280463"/>
    <lineage>
        <taxon>Eukaryota</taxon>
        <taxon>Haptista</taxon>
        <taxon>Haptophyta</taxon>
        <taxon>Prymnesiophyceae</taxon>
        <taxon>Isochrysidales</taxon>
        <taxon>Noelaerhabdaceae</taxon>
        <taxon>Emiliania</taxon>
    </lineage>
</organism>
<dbReference type="InterPro" id="IPR029063">
    <property type="entry name" value="SAM-dependent_MTases_sf"/>
</dbReference>
<evidence type="ECO:0000256" key="8">
    <source>
        <dbReference type="SAM" id="MobiDB-lite"/>
    </source>
</evidence>
<dbReference type="GO" id="GO:0005634">
    <property type="term" value="C:nucleus"/>
    <property type="evidence" value="ECO:0007669"/>
    <property type="project" value="UniProtKB-SubCell"/>
</dbReference>
<dbReference type="eggNOG" id="ENOG502QW29">
    <property type="taxonomic scope" value="Eukaryota"/>
</dbReference>
<keyword evidence="3 7" id="KW-0489">Methyltransferase</keyword>
<dbReference type="STRING" id="2903.R1CH99"/>
<dbReference type="InterPro" id="IPR022702">
    <property type="entry name" value="Cytosine_MeTrfase1_RFD"/>
</dbReference>
<dbReference type="GO" id="GO:0003886">
    <property type="term" value="F:DNA (cytosine-5-)-methyltransferase activity"/>
    <property type="evidence" value="ECO:0007669"/>
    <property type="project" value="UniProtKB-EC"/>
</dbReference>
<evidence type="ECO:0000259" key="9">
    <source>
        <dbReference type="Pfam" id="PF12047"/>
    </source>
</evidence>
<dbReference type="EnsemblProtists" id="EOD21882">
    <property type="protein sequence ID" value="EOD21882"/>
    <property type="gene ID" value="EMIHUDRAFT_458278"/>
</dbReference>
<dbReference type="PANTHER" id="PTHR10629:SF50">
    <property type="entry name" value="DNA (CYTOSINE-5)-METHYLTRANSFERASE CMT3"/>
    <property type="match status" value="1"/>
</dbReference>
<feature type="region of interest" description="Disordered" evidence="8">
    <location>
        <begin position="422"/>
        <end position="444"/>
    </location>
</feature>
<dbReference type="PaxDb" id="2903-EOD21882"/>
<dbReference type="EC" id="2.1.1.37" evidence="2"/>
<keyword evidence="6" id="KW-0539">Nucleus</keyword>
<dbReference type="InterPro" id="IPR050390">
    <property type="entry name" value="C5-Methyltransferase"/>
</dbReference>
<feature type="domain" description="RFTS" evidence="9">
    <location>
        <begin position="110"/>
        <end position="244"/>
    </location>
</feature>
<dbReference type="HOGENOM" id="CLU_305989_0_0_1"/>
<evidence type="ECO:0000256" key="2">
    <source>
        <dbReference type="ARBA" id="ARBA00011975"/>
    </source>
</evidence>
<feature type="active site" evidence="7">
    <location>
        <position position="604"/>
    </location>
</feature>
<dbReference type="PROSITE" id="PS00095">
    <property type="entry name" value="C5_MTASE_2"/>
    <property type="match status" value="1"/>
</dbReference>
<dbReference type="AlphaFoldDB" id="A0A0D3JEE7"/>
<feature type="region of interest" description="Disordered" evidence="8">
    <location>
        <begin position="758"/>
        <end position="806"/>
    </location>
</feature>
<dbReference type="InterPro" id="IPR031303">
    <property type="entry name" value="C5_meth_CS"/>
</dbReference>
<dbReference type="GO" id="GO:0003677">
    <property type="term" value="F:DNA binding"/>
    <property type="evidence" value="ECO:0007669"/>
    <property type="project" value="TreeGrafter"/>
</dbReference>
<feature type="compositionally biased region" description="Basic and acidic residues" evidence="8">
    <location>
        <begin position="771"/>
        <end position="780"/>
    </location>
</feature>
<evidence type="ECO:0000256" key="6">
    <source>
        <dbReference type="ARBA" id="ARBA00023242"/>
    </source>
</evidence>
<evidence type="ECO:0000256" key="4">
    <source>
        <dbReference type="ARBA" id="ARBA00022679"/>
    </source>
</evidence>
<dbReference type="GO" id="GO:0044027">
    <property type="term" value="P:negative regulation of gene expression via chromosomal CpG island methylation"/>
    <property type="evidence" value="ECO:0007669"/>
    <property type="project" value="TreeGrafter"/>
</dbReference>
<dbReference type="PROSITE" id="PS51679">
    <property type="entry name" value="SAM_MT_C5"/>
    <property type="match status" value="1"/>
</dbReference>
<name>A0A0D3JEE7_EMIH1</name>
<feature type="compositionally biased region" description="Basic and acidic residues" evidence="8">
    <location>
        <begin position="867"/>
        <end position="876"/>
    </location>
</feature>
<dbReference type="PRINTS" id="PR00105">
    <property type="entry name" value="C5METTRFRASE"/>
</dbReference>
<dbReference type="InterPro" id="IPR001525">
    <property type="entry name" value="C5_MeTfrase"/>
</dbReference>
<evidence type="ECO:0000256" key="7">
    <source>
        <dbReference type="PROSITE-ProRule" id="PRU01016"/>
    </source>
</evidence>
<protein>
    <recommendedName>
        <fullName evidence="2">DNA (cytosine-5-)-methyltransferase</fullName>
        <ecNumber evidence="2">2.1.1.37</ecNumber>
    </recommendedName>
</protein>
<reference evidence="11" key="1">
    <citation type="journal article" date="2013" name="Nature">
        <title>Pan genome of the phytoplankton Emiliania underpins its global distribution.</title>
        <authorList>
            <person name="Read B.A."/>
            <person name="Kegel J."/>
            <person name="Klute M.J."/>
            <person name="Kuo A."/>
            <person name="Lefebvre S.C."/>
            <person name="Maumus F."/>
            <person name="Mayer C."/>
            <person name="Miller J."/>
            <person name="Monier A."/>
            <person name="Salamov A."/>
            <person name="Young J."/>
            <person name="Aguilar M."/>
            <person name="Claverie J.M."/>
            <person name="Frickenhaus S."/>
            <person name="Gonzalez K."/>
            <person name="Herman E.K."/>
            <person name="Lin Y.C."/>
            <person name="Napier J."/>
            <person name="Ogata H."/>
            <person name="Sarno A.F."/>
            <person name="Shmutz J."/>
            <person name="Schroeder D."/>
            <person name="de Vargas C."/>
            <person name="Verret F."/>
            <person name="von Dassow P."/>
            <person name="Valentin K."/>
            <person name="Van de Peer Y."/>
            <person name="Wheeler G."/>
            <person name="Dacks J.B."/>
            <person name="Delwiche C.F."/>
            <person name="Dyhrman S.T."/>
            <person name="Glockner G."/>
            <person name="John U."/>
            <person name="Richards T."/>
            <person name="Worden A.Z."/>
            <person name="Zhang X."/>
            <person name="Grigoriev I.V."/>
            <person name="Allen A.E."/>
            <person name="Bidle K."/>
            <person name="Borodovsky M."/>
            <person name="Bowler C."/>
            <person name="Brownlee C."/>
            <person name="Cock J.M."/>
            <person name="Elias M."/>
            <person name="Gladyshev V.N."/>
            <person name="Groth M."/>
            <person name="Guda C."/>
            <person name="Hadaegh A."/>
            <person name="Iglesias-Rodriguez M.D."/>
            <person name="Jenkins J."/>
            <person name="Jones B.M."/>
            <person name="Lawson T."/>
            <person name="Leese F."/>
            <person name="Lindquist E."/>
            <person name="Lobanov A."/>
            <person name="Lomsadze A."/>
            <person name="Malik S.B."/>
            <person name="Marsh M.E."/>
            <person name="Mackinder L."/>
            <person name="Mock T."/>
            <person name="Mueller-Roeber B."/>
            <person name="Pagarete A."/>
            <person name="Parker M."/>
            <person name="Probert I."/>
            <person name="Quesneville H."/>
            <person name="Raines C."/>
            <person name="Rensing S.A."/>
            <person name="Riano-Pachon D.M."/>
            <person name="Richier S."/>
            <person name="Rokitta S."/>
            <person name="Shiraiwa Y."/>
            <person name="Soanes D.M."/>
            <person name="van der Giezen M."/>
            <person name="Wahlund T.M."/>
            <person name="Williams B."/>
            <person name="Wilson W."/>
            <person name="Wolfe G."/>
            <person name="Wurch L.L."/>
        </authorList>
    </citation>
    <scope>NUCLEOTIDE SEQUENCE</scope>
</reference>
<dbReference type="SUPFAM" id="SSF53335">
    <property type="entry name" value="S-adenosyl-L-methionine-dependent methyltransferases"/>
    <property type="match status" value="1"/>
</dbReference>
<reference evidence="10" key="2">
    <citation type="submission" date="2024-10" db="UniProtKB">
        <authorList>
            <consortium name="EnsemblProtists"/>
        </authorList>
    </citation>
    <scope>IDENTIFICATION</scope>
</reference>
<dbReference type="Gene3D" id="2.30.30.490">
    <property type="match status" value="1"/>
</dbReference>
<keyword evidence="4 7" id="KW-0808">Transferase</keyword>
<evidence type="ECO:0000256" key="1">
    <source>
        <dbReference type="ARBA" id="ARBA00004123"/>
    </source>
</evidence>